<reference evidence="2 3" key="1">
    <citation type="journal article" date="2013" name="Proc. Natl. Acad. Sci. U.S.A.">
        <title>The king cobra genome reveals dynamic gene evolution and adaptation in the snake venom system.</title>
        <authorList>
            <person name="Vonk F.J."/>
            <person name="Casewell N.R."/>
            <person name="Henkel C.V."/>
            <person name="Heimberg A.M."/>
            <person name="Jansen H.J."/>
            <person name="McCleary R.J."/>
            <person name="Kerkkamp H.M."/>
            <person name="Vos R.A."/>
            <person name="Guerreiro I."/>
            <person name="Calvete J.J."/>
            <person name="Wuster W."/>
            <person name="Woods A.E."/>
            <person name="Logan J.M."/>
            <person name="Harrison R.A."/>
            <person name="Castoe T.A."/>
            <person name="de Koning A.P."/>
            <person name="Pollock D.D."/>
            <person name="Yandell M."/>
            <person name="Calderon D."/>
            <person name="Renjifo C."/>
            <person name="Currier R.B."/>
            <person name="Salgado D."/>
            <person name="Pla D."/>
            <person name="Sanz L."/>
            <person name="Hyder A.S."/>
            <person name="Ribeiro J.M."/>
            <person name="Arntzen J.W."/>
            <person name="van den Thillart G.E."/>
            <person name="Boetzer M."/>
            <person name="Pirovano W."/>
            <person name="Dirks R.P."/>
            <person name="Spaink H.P."/>
            <person name="Duboule D."/>
            <person name="McGlinn E."/>
            <person name="Kini R.M."/>
            <person name="Richardson M.K."/>
        </authorList>
    </citation>
    <scope>NUCLEOTIDE SEQUENCE</scope>
    <source>
        <tissue evidence="2">Blood</tissue>
    </source>
</reference>
<feature type="compositionally biased region" description="Basic and acidic residues" evidence="1">
    <location>
        <begin position="164"/>
        <end position="191"/>
    </location>
</feature>
<accession>V8N321</accession>
<feature type="region of interest" description="Disordered" evidence="1">
    <location>
        <begin position="123"/>
        <end position="209"/>
    </location>
</feature>
<feature type="region of interest" description="Disordered" evidence="1">
    <location>
        <begin position="233"/>
        <end position="273"/>
    </location>
</feature>
<keyword evidence="3" id="KW-1185">Reference proteome</keyword>
<evidence type="ECO:0000256" key="1">
    <source>
        <dbReference type="SAM" id="MobiDB-lite"/>
    </source>
</evidence>
<feature type="compositionally biased region" description="Polar residues" evidence="1">
    <location>
        <begin position="197"/>
        <end position="207"/>
    </location>
</feature>
<feature type="compositionally biased region" description="Basic and acidic residues" evidence="1">
    <location>
        <begin position="130"/>
        <end position="153"/>
    </location>
</feature>
<comment type="caution">
    <text evidence="2">The sequence shown here is derived from an EMBL/GenBank/DDBJ whole genome shotgun (WGS) entry which is preliminary data.</text>
</comment>
<sequence>MQCNAIEYSRRGSSAKSAGNAFWGGLERLIDYKLSPISSPRKFSCTAAPSSEESFPERRKGHRFRLSFPGILKTRRGRQSNPCPPAQACLLRRRLLLAAASANWGTPECALSEGRLTAKMMSQLRKRREGGREGGRNEEKERRREGGRKERGRGGRAGRKGRRKKEEKWKERREKREKGGREERKIGKDLDDGISPGTLQSYASSHGSLPHRLSGCFAPPTPCLQRRAAVADSPGEASGNTWGGSSCKLPPAPLQTSPPPEMMPGSPAFSTVQRPSCSATQQKCGGVFGGDQAAHNTSASHHISAFSLCALSAHKKEGEHFMLLPSA</sequence>
<evidence type="ECO:0000313" key="3">
    <source>
        <dbReference type="Proteomes" id="UP000018936"/>
    </source>
</evidence>
<gene>
    <name evidence="2" type="primary">Srrm2</name>
    <name evidence="2" type="ORF">L345_17759</name>
</gene>
<evidence type="ECO:0000313" key="2">
    <source>
        <dbReference type="EMBL" id="ETE56530.1"/>
    </source>
</evidence>
<organism evidence="2 3">
    <name type="scientific">Ophiophagus hannah</name>
    <name type="common">King cobra</name>
    <name type="synonym">Naja hannah</name>
    <dbReference type="NCBI Taxonomy" id="8665"/>
    <lineage>
        <taxon>Eukaryota</taxon>
        <taxon>Metazoa</taxon>
        <taxon>Chordata</taxon>
        <taxon>Craniata</taxon>
        <taxon>Vertebrata</taxon>
        <taxon>Euteleostomi</taxon>
        <taxon>Lepidosauria</taxon>
        <taxon>Squamata</taxon>
        <taxon>Bifurcata</taxon>
        <taxon>Unidentata</taxon>
        <taxon>Episquamata</taxon>
        <taxon>Toxicofera</taxon>
        <taxon>Serpentes</taxon>
        <taxon>Colubroidea</taxon>
        <taxon>Elapidae</taxon>
        <taxon>Elapinae</taxon>
        <taxon>Ophiophagus</taxon>
    </lineage>
</organism>
<dbReference type="EMBL" id="AZIM01019258">
    <property type="protein sequence ID" value="ETE56530.1"/>
    <property type="molecule type" value="Genomic_DNA"/>
</dbReference>
<protein>
    <submittedName>
        <fullName evidence="2">Serine/arginine repetitive matrix protein 2</fullName>
    </submittedName>
</protein>
<feature type="non-terminal residue" evidence="2">
    <location>
        <position position="1"/>
    </location>
</feature>
<dbReference type="Proteomes" id="UP000018936">
    <property type="component" value="Unassembled WGS sequence"/>
</dbReference>
<proteinExistence type="predicted"/>
<name>V8N321_OPHHA</name>
<feature type="compositionally biased region" description="Basic residues" evidence="1">
    <location>
        <begin position="154"/>
        <end position="163"/>
    </location>
</feature>
<dbReference type="AlphaFoldDB" id="V8N321"/>
<feature type="compositionally biased region" description="Pro residues" evidence="1">
    <location>
        <begin position="250"/>
        <end position="262"/>
    </location>
</feature>